<organism evidence="15 16">
    <name type="scientific">Nocardiopsis composta</name>
    <dbReference type="NCBI Taxonomy" id="157465"/>
    <lineage>
        <taxon>Bacteria</taxon>
        <taxon>Bacillati</taxon>
        <taxon>Actinomycetota</taxon>
        <taxon>Actinomycetes</taxon>
        <taxon>Streptosporangiales</taxon>
        <taxon>Nocardiopsidaceae</taxon>
        <taxon>Nocardiopsis</taxon>
    </lineage>
</organism>
<reference evidence="15 16" key="1">
    <citation type="submission" date="2020-08" db="EMBL/GenBank/DDBJ databases">
        <title>Sequencing the genomes of 1000 actinobacteria strains.</title>
        <authorList>
            <person name="Klenk H.-P."/>
        </authorList>
    </citation>
    <scope>NUCLEOTIDE SEQUENCE [LARGE SCALE GENOMIC DNA]</scope>
    <source>
        <strain evidence="15 16">DSM 44551</strain>
    </source>
</reference>
<accession>A0A7W8QQA9</accession>
<dbReference type="GO" id="GO:0005737">
    <property type="term" value="C:cytoplasm"/>
    <property type="evidence" value="ECO:0007669"/>
    <property type="project" value="UniProtKB-SubCell"/>
</dbReference>
<evidence type="ECO:0000256" key="1">
    <source>
        <dbReference type="ARBA" id="ARBA00004496"/>
    </source>
</evidence>
<comment type="subcellular location">
    <subcellularLocation>
        <location evidence="1">Cytoplasm</location>
    </subcellularLocation>
</comment>
<dbReference type="InterPro" id="IPR017871">
    <property type="entry name" value="ABC_transporter-like_CS"/>
</dbReference>
<dbReference type="Gene3D" id="1.10.8.280">
    <property type="entry name" value="ABC transporter ATPase domain-like"/>
    <property type="match status" value="1"/>
</dbReference>
<keyword evidence="7" id="KW-0067">ATP-binding</keyword>
<evidence type="ECO:0000256" key="2">
    <source>
        <dbReference type="ARBA" id="ARBA00022490"/>
    </source>
</evidence>
<name>A0A7W8QQA9_9ACTN</name>
<dbReference type="SUPFAM" id="SSF52540">
    <property type="entry name" value="P-loop containing nucleoside triphosphate hydrolases"/>
    <property type="match status" value="2"/>
</dbReference>
<dbReference type="GO" id="GO:0005524">
    <property type="term" value="F:ATP binding"/>
    <property type="evidence" value="ECO:0007669"/>
    <property type="project" value="UniProtKB-KW"/>
</dbReference>
<dbReference type="InterPro" id="IPR003593">
    <property type="entry name" value="AAA+_ATPase"/>
</dbReference>
<evidence type="ECO:0000256" key="13">
    <source>
        <dbReference type="ARBA" id="ARBA00042156"/>
    </source>
</evidence>
<proteinExistence type="inferred from homology"/>
<evidence type="ECO:0000256" key="3">
    <source>
        <dbReference type="ARBA" id="ARBA00022737"/>
    </source>
</evidence>
<feature type="domain" description="ABC transporter" evidence="14">
    <location>
        <begin position="1"/>
        <end position="433"/>
    </location>
</feature>
<dbReference type="EMBL" id="JACHDB010000001">
    <property type="protein sequence ID" value="MBB5434653.1"/>
    <property type="molecule type" value="Genomic_DNA"/>
</dbReference>
<dbReference type="InterPro" id="IPR003439">
    <property type="entry name" value="ABC_transporter-like_ATP-bd"/>
</dbReference>
<comment type="similarity">
    <text evidence="11">Belongs to the ABC transporter superfamily. UvrA family.</text>
</comment>
<comment type="caution">
    <text evidence="15">The sequence shown here is derived from an EMBL/GenBank/DDBJ whole genome shotgun (WGS) entry which is preliminary data.</text>
</comment>
<dbReference type="Pfam" id="PF00005">
    <property type="entry name" value="ABC_tran"/>
    <property type="match status" value="1"/>
</dbReference>
<sequence>MPNDAIRITGARQHNLRGFDLTVPRRAITAFTGVSGSGKTSLVFDTIAAEARRQLNETFTAFVRNRLPSAGRPDVDLIENLSPVVVIDQRRLGGNARSTVGTITDIYTLLRLLFSRAGTPAIGESNRFSFNDPAGMCPRCNGIGRVVLPDVSAFLDLDRSLEEGAILLPGFGSGRYWYRQYADIGLFDPDVPLREWTGQQREALLYGGRAAARLGRKPPEDYEGLVQRFTRIYIHTEGEASERKQAVAERFTTSRTCPDCGGHRLNEAARSVRLHGLTIMDCTAMEVSDLAGVVRRVDAPGAGPVVESLTERLAALDGVGLGYLSLDRPTTTLSGGESQRIKTVRHLGSSLTEMLYVFDEPSIGLHPHDTERLTALLRRLRDKGNTILVVEHDPDVVAIADHVVDLGPGAGADGGEVVYQGDYPGLLRSDTVTGRALRRRLAPRSGPRTPAGALTVAGADRHNLRDVRVEVPTGVLTAVTGVAGSGKSSLVGVLLEQHPDGVAVDQGAVAANRRSNIATYTGIADPIRRLFARANGVRADLFSPNSAGACPDCRGLGAVYTDLAFMDGVTSVCGACKGRRFTDEVLKHTWNGRSIADVLDMTADQAREAFDDGRIRPMLDALVETGIGYLALGQPLNTLSGGECQRVKLASELQRRPAGALYVLDEPTTGLHRADTGRLVDVLDRLVDAGNTVVVIEHDLDVIRRADWVIDLGPGAGHHGGRVLFTGPPARLAEDPHSVTGAHLRRSLAAEPADR</sequence>
<evidence type="ECO:0000256" key="4">
    <source>
        <dbReference type="ARBA" id="ARBA00022741"/>
    </source>
</evidence>
<evidence type="ECO:0000256" key="7">
    <source>
        <dbReference type="ARBA" id="ARBA00022840"/>
    </source>
</evidence>
<dbReference type="PROSITE" id="PS00211">
    <property type="entry name" value="ABC_TRANSPORTER_1"/>
    <property type="match status" value="1"/>
</dbReference>
<keyword evidence="2" id="KW-0963">Cytoplasm</keyword>
<evidence type="ECO:0000256" key="10">
    <source>
        <dbReference type="ARBA" id="ARBA00023204"/>
    </source>
</evidence>
<dbReference type="Gene3D" id="1.20.1580.10">
    <property type="entry name" value="ABC transporter ATPase like domain"/>
    <property type="match status" value="2"/>
</dbReference>
<keyword evidence="3" id="KW-0677">Repeat</keyword>
<evidence type="ECO:0000313" key="16">
    <source>
        <dbReference type="Proteomes" id="UP000572635"/>
    </source>
</evidence>
<dbReference type="GO" id="GO:0004518">
    <property type="term" value="F:nuclease activity"/>
    <property type="evidence" value="ECO:0007669"/>
    <property type="project" value="UniProtKB-KW"/>
</dbReference>
<gene>
    <name evidence="15" type="ORF">HDA36_004737</name>
</gene>
<dbReference type="SMART" id="SM00382">
    <property type="entry name" value="AAA"/>
    <property type="match status" value="2"/>
</dbReference>
<keyword evidence="8" id="KW-0267">Excision nuclease</keyword>
<dbReference type="InterPro" id="IPR027417">
    <property type="entry name" value="P-loop_NTPase"/>
</dbReference>
<evidence type="ECO:0000256" key="8">
    <source>
        <dbReference type="ARBA" id="ARBA00022881"/>
    </source>
</evidence>
<evidence type="ECO:0000256" key="9">
    <source>
        <dbReference type="ARBA" id="ARBA00023125"/>
    </source>
</evidence>
<dbReference type="PANTHER" id="PTHR43152">
    <property type="entry name" value="UVRABC SYSTEM PROTEIN A"/>
    <property type="match status" value="1"/>
</dbReference>
<dbReference type="CDD" id="cd03270">
    <property type="entry name" value="ABC_UvrA_I"/>
    <property type="match status" value="1"/>
</dbReference>
<dbReference type="GO" id="GO:0003677">
    <property type="term" value="F:DNA binding"/>
    <property type="evidence" value="ECO:0007669"/>
    <property type="project" value="UniProtKB-KW"/>
</dbReference>
<keyword evidence="6" id="KW-0228">DNA excision</keyword>
<dbReference type="PANTHER" id="PTHR43152:SF3">
    <property type="entry name" value="UVRABC SYSTEM PROTEIN A"/>
    <property type="match status" value="1"/>
</dbReference>
<evidence type="ECO:0000256" key="12">
    <source>
        <dbReference type="ARBA" id="ARBA00039316"/>
    </source>
</evidence>
<dbReference type="AlphaFoldDB" id="A0A7W8QQA9"/>
<protein>
    <recommendedName>
        <fullName evidence="12">UvrABC system protein A</fullName>
    </recommendedName>
    <alternativeName>
        <fullName evidence="13">Excinuclease ABC subunit A</fullName>
    </alternativeName>
</protein>
<keyword evidence="10" id="KW-0234">DNA repair</keyword>
<evidence type="ECO:0000259" key="14">
    <source>
        <dbReference type="PROSITE" id="PS50893"/>
    </source>
</evidence>
<dbReference type="Gene3D" id="3.40.50.300">
    <property type="entry name" value="P-loop containing nucleotide triphosphate hydrolases"/>
    <property type="match status" value="3"/>
</dbReference>
<dbReference type="PROSITE" id="PS50893">
    <property type="entry name" value="ABC_TRANSPORTER_2"/>
    <property type="match status" value="2"/>
</dbReference>
<keyword evidence="5" id="KW-0227">DNA damage</keyword>
<evidence type="ECO:0000256" key="5">
    <source>
        <dbReference type="ARBA" id="ARBA00022763"/>
    </source>
</evidence>
<evidence type="ECO:0000256" key="11">
    <source>
        <dbReference type="ARBA" id="ARBA00038000"/>
    </source>
</evidence>
<dbReference type="GO" id="GO:0016887">
    <property type="term" value="F:ATP hydrolysis activity"/>
    <property type="evidence" value="ECO:0007669"/>
    <property type="project" value="InterPro"/>
</dbReference>
<keyword evidence="16" id="KW-1185">Reference proteome</keyword>
<dbReference type="RefSeq" id="WP_184395438.1">
    <property type="nucleotide sequence ID" value="NZ_BAAAJD010000060.1"/>
</dbReference>
<dbReference type="GO" id="GO:0006281">
    <property type="term" value="P:DNA repair"/>
    <property type="evidence" value="ECO:0007669"/>
    <property type="project" value="UniProtKB-KW"/>
</dbReference>
<keyword evidence="4" id="KW-0547">Nucleotide-binding</keyword>
<evidence type="ECO:0000313" key="15">
    <source>
        <dbReference type="EMBL" id="MBB5434653.1"/>
    </source>
</evidence>
<feature type="domain" description="ABC transporter" evidence="14">
    <location>
        <begin position="427"/>
        <end position="739"/>
    </location>
</feature>
<keyword evidence="9" id="KW-0238">DNA-binding</keyword>
<dbReference type="Proteomes" id="UP000572635">
    <property type="component" value="Unassembled WGS sequence"/>
</dbReference>
<evidence type="ECO:0000256" key="6">
    <source>
        <dbReference type="ARBA" id="ARBA00022769"/>
    </source>
</evidence>